<organism evidence="1 2">
    <name type="scientific">Streptomyces zagrosensis</name>
    <dbReference type="NCBI Taxonomy" id="1042984"/>
    <lineage>
        <taxon>Bacteria</taxon>
        <taxon>Bacillati</taxon>
        <taxon>Actinomycetota</taxon>
        <taxon>Actinomycetes</taxon>
        <taxon>Kitasatosporales</taxon>
        <taxon>Streptomycetaceae</taxon>
        <taxon>Streptomyces</taxon>
    </lineage>
</organism>
<proteinExistence type="predicted"/>
<dbReference type="Proteomes" id="UP000588098">
    <property type="component" value="Unassembled WGS sequence"/>
</dbReference>
<evidence type="ECO:0000313" key="2">
    <source>
        <dbReference type="Proteomes" id="UP000588098"/>
    </source>
</evidence>
<comment type="caution">
    <text evidence="1">The sequence shown here is derived from an EMBL/GenBank/DDBJ whole genome shotgun (WGS) entry which is preliminary data.</text>
</comment>
<reference evidence="1 2" key="1">
    <citation type="submission" date="2020-08" db="EMBL/GenBank/DDBJ databases">
        <title>Genomic Encyclopedia of Type Strains, Phase III (KMG-III): the genomes of soil and plant-associated and newly described type strains.</title>
        <authorList>
            <person name="Whitman W."/>
        </authorList>
    </citation>
    <scope>NUCLEOTIDE SEQUENCE [LARGE SCALE GENOMIC DNA]</scope>
    <source>
        <strain evidence="1 2">CECT 8305</strain>
    </source>
</reference>
<keyword evidence="2" id="KW-1185">Reference proteome</keyword>
<gene>
    <name evidence="1" type="ORF">FHS42_006369</name>
</gene>
<name>A0A7W9QFP8_9ACTN</name>
<accession>A0A7W9QFP8</accession>
<sequence>MLMGASGDYWKDKALPSVFKHDLLKRSWVSSSRKCVVTLQ</sequence>
<dbReference type="AlphaFoldDB" id="A0A7W9QFP8"/>
<dbReference type="EMBL" id="JACHJL010000022">
    <property type="protein sequence ID" value="MBB5939276.1"/>
    <property type="molecule type" value="Genomic_DNA"/>
</dbReference>
<protein>
    <submittedName>
        <fullName evidence="1">Uncharacterized protein</fullName>
    </submittedName>
</protein>
<evidence type="ECO:0000313" key="1">
    <source>
        <dbReference type="EMBL" id="MBB5939276.1"/>
    </source>
</evidence>